<evidence type="ECO:0000313" key="5">
    <source>
        <dbReference type="EMBL" id="PWJ53048.1"/>
    </source>
</evidence>
<evidence type="ECO:0000259" key="3">
    <source>
        <dbReference type="Pfam" id="PF00534"/>
    </source>
</evidence>
<dbReference type="Gene3D" id="3.40.50.2000">
    <property type="entry name" value="Glycogen Phosphorylase B"/>
    <property type="match status" value="2"/>
</dbReference>
<evidence type="ECO:0000313" key="6">
    <source>
        <dbReference type="Proteomes" id="UP000245469"/>
    </source>
</evidence>
<dbReference type="InterPro" id="IPR028098">
    <property type="entry name" value="Glyco_trans_4-like_N"/>
</dbReference>
<proteinExistence type="predicted"/>
<protein>
    <submittedName>
        <fullName evidence="5">Glycosyltransferase involved in cell wall biosynthesis</fullName>
    </submittedName>
</protein>
<gene>
    <name evidence="5" type="ORF">BXY45_11565</name>
</gene>
<dbReference type="AlphaFoldDB" id="A0A316A754"/>
<dbReference type="PANTHER" id="PTHR45947:SF3">
    <property type="entry name" value="SULFOQUINOVOSYL TRANSFERASE SQD2"/>
    <property type="match status" value="1"/>
</dbReference>
<dbReference type="EMBL" id="QGDQ01000015">
    <property type="protein sequence ID" value="PWJ53048.1"/>
    <property type="molecule type" value="Genomic_DNA"/>
</dbReference>
<keyword evidence="2 5" id="KW-0808">Transferase</keyword>
<comment type="caution">
    <text evidence="5">The sequence shown here is derived from an EMBL/GenBank/DDBJ whole genome shotgun (WGS) entry which is preliminary data.</text>
</comment>
<dbReference type="SUPFAM" id="SSF53756">
    <property type="entry name" value="UDP-Glycosyltransferase/glycogen phosphorylase"/>
    <property type="match status" value="1"/>
</dbReference>
<dbReference type="InterPro" id="IPR050194">
    <property type="entry name" value="Glycosyltransferase_grp1"/>
</dbReference>
<feature type="domain" description="Glycosyltransferase subfamily 4-like N-terminal" evidence="4">
    <location>
        <begin position="12"/>
        <end position="170"/>
    </location>
</feature>
<dbReference type="Proteomes" id="UP000245469">
    <property type="component" value="Unassembled WGS sequence"/>
</dbReference>
<dbReference type="Pfam" id="PF13579">
    <property type="entry name" value="Glyco_trans_4_4"/>
    <property type="match status" value="1"/>
</dbReference>
<evidence type="ECO:0000256" key="2">
    <source>
        <dbReference type="ARBA" id="ARBA00022679"/>
    </source>
</evidence>
<dbReference type="GO" id="GO:0016757">
    <property type="term" value="F:glycosyltransferase activity"/>
    <property type="evidence" value="ECO:0007669"/>
    <property type="project" value="UniProtKB-KW"/>
</dbReference>
<reference evidence="5 6" key="1">
    <citation type="submission" date="2018-03" db="EMBL/GenBank/DDBJ databases">
        <title>Genomic Encyclopedia of Archaeal and Bacterial Type Strains, Phase II (KMG-II): from individual species to whole genera.</title>
        <authorList>
            <person name="Goeker M."/>
        </authorList>
    </citation>
    <scope>NUCLEOTIDE SEQUENCE [LARGE SCALE GENOMIC DNA]</scope>
    <source>
        <strain evidence="5 6">DSM 44889</strain>
    </source>
</reference>
<dbReference type="Pfam" id="PF00534">
    <property type="entry name" value="Glycos_transf_1"/>
    <property type="match status" value="1"/>
</dbReference>
<dbReference type="GO" id="GO:1901137">
    <property type="term" value="P:carbohydrate derivative biosynthetic process"/>
    <property type="evidence" value="ECO:0007669"/>
    <property type="project" value="UniProtKB-ARBA"/>
</dbReference>
<keyword evidence="6" id="KW-1185">Reference proteome</keyword>
<name>A0A316A754_9ACTN</name>
<accession>A0A316A754</accession>
<sequence length="375" mass="39621">MGLTYYTPYVSGLTNAARDVAEGLVRRGRSVTVVTTRHDDTLPVEEVVNGVRVLRAPVVARVGKGTIAPALPVWLAAVAKGAGVVNLHLPLLEAGVLAAAARGAGAPVVLTYQCDVDLPPGIAGEVQKVVVDASSRVAMRLATTVCTTSIDYAEHSRLFASMRGKVEGIPAACHDRSGGTPRFRDGEGFHVGFLGRIVEEKGVPWLVEGFRALDDDDARLIIAGDFAKIAGGSVIEEVRTAIGGDDRIRVLGFVPDEALPDLYASIDAFALPSVNAFEAFGIVQVEAMMLGVPALASDLPGVRVPVQRVGEGVIVPPRDAPAITRGLQQLRDQHVAASIDRPALAARAREIYGVELTVDAYERVFDAARDAASRR</sequence>
<dbReference type="InterPro" id="IPR001296">
    <property type="entry name" value="Glyco_trans_1"/>
</dbReference>
<organism evidence="5 6">
    <name type="scientific">Quadrisphaera granulorum</name>
    <dbReference type="NCBI Taxonomy" id="317664"/>
    <lineage>
        <taxon>Bacteria</taxon>
        <taxon>Bacillati</taxon>
        <taxon>Actinomycetota</taxon>
        <taxon>Actinomycetes</taxon>
        <taxon>Kineosporiales</taxon>
        <taxon>Kineosporiaceae</taxon>
        <taxon>Quadrisphaera</taxon>
    </lineage>
</organism>
<evidence type="ECO:0000256" key="1">
    <source>
        <dbReference type="ARBA" id="ARBA00022676"/>
    </source>
</evidence>
<feature type="domain" description="Glycosyl transferase family 1" evidence="3">
    <location>
        <begin position="188"/>
        <end position="331"/>
    </location>
</feature>
<keyword evidence="1" id="KW-0328">Glycosyltransferase</keyword>
<evidence type="ECO:0000259" key="4">
    <source>
        <dbReference type="Pfam" id="PF13579"/>
    </source>
</evidence>
<dbReference type="PANTHER" id="PTHR45947">
    <property type="entry name" value="SULFOQUINOVOSYL TRANSFERASE SQD2"/>
    <property type="match status" value="1"/>
</dbReference>